<organism evidence="2 3">
    <name type="scientific">Phialocephala subalpina</name>
    <dbReference type="NCBI Taxonomy" id="576137"/>
    <lineage>
        <taxon>Eukaryota</taxon>
        <taxon>Fungi</taxon>
        <taxon>Dikarya</taxon>
        <taxon>Ascomycota</taxon>
        <taxon>Pezizomycotina</taxon>
        <taxon>Leotiomycetes</taxon>
        <taxon>Helotiales</taxon>
        <taxon>Mollisiaceae</taxon>
        <taxon>Phialocephala</taxon>
        <taxon>Phialocephala fortinii species complex</taxon>
    </lineage>
</organism>
<evidence type="ECO:0000313" key="2">
    <source>
        <dbReference type="EMBL" id="CZR64692.1"/>
    </source>
</evidence>
<dbReference type="Proteomes" id="UP000184330">
    <property type="component" value="Unassembled WGS sequence"/>
</dbReference>
<keyword evidence="3" id="KW-1185">Reference proteome</keyword>
<accession>A0A1L7XI33</accession>
<proteinExistence type="predicted"/>
<gene>
    <name evidence="2" type="ORF">PAC_14591</name>
</gene>
<reference evidence="2 3" key="1">
    <citation type="submission" date="2016-03" db="EMBL/GenBank/DDBJ databases">
        <authorList>
            <person name="Ploux O."/>
        </authorList>
    </citation>
    <scope>NUCLEOTIDE SEQUENCE [LARGE SCALE GENOMIC DNA]</scope>
    <source>
        <strain evidence="2 3">UAMH 11012</strain>
    </source>
</reference>
<dbReference type="STRING" id="576137.A0A1L7XI33"/>
<dbReference type="EMBL" id="FJOG01000027">
    <property type="protein sequence ID" value="CZR64692.1"/>
    <property type="molecule type" value="Genomic_DNA"/>
</dbReference>
<evidence type="ECO:0000313" key="3">
    <source>
        <dbReference type="Proteomes" id="UP000184330"/>
    </source>
</evidence>
<feature type="region of interest" description="Disordered" evidence="1">
    <location>
        <begin position="358"/>
        <end position="377"/>
    </location>
</feature>
<dbReference type="OrthoDB" id="5275938at2759"/>
<sequence length="377" mass="42786">MAHNTLPPSLELSEAAKKQISTVAKRKPALAPATIAPKTFDHLFTFNDGDVRIKVKYQDEEVVGSVVSHAMVMASPVWRKFIFPPWVPDSAAAAPTKQKEIDFSGDNGEAILLLLRIVHFQFTKVPTELSLSRLYEIALLCEQYDCHSLVKPWLKDWLIYQKSRYVVYARPLHLFYVSWAFGSSELFSTVAKDTLLCLERYDLEARLAPTSDVTIPEGIIESITAIREKAIKQILELPHNFATKFMKESQLEYKCKVSTEDPSLRHSCDSLTYGSMITRLNDDRFWQTSPNDVVDSVQELAYTVKCLHRNMNTLNDDHEQCRIPSFTAEVDAILKNLPDPVLDSHRRHMEGRAAQLAFSEDSDIGAPDAKRRKISKS</sequence>
<evidence type="ECO:0008006" key="4">
    <source>
        <dbReference type="Google" id="ProtNLM"/>
    </source>
</evidence>
<protein>
    <recommendedName>
        <fullName evidence="4">BTB domain-containing protein</fullName>
    </recommendedName>
</protein>
<evidence type="ECO:0000256" key="1">
    <source>
        <dbReference type="SAM" id="MobiDB-lite"/>
    </source>
</evidence>
<dbReference type="AlphaFoldDB" id="A0A1L7XI33"/>
<name>A0A1L7XI33_9HELO</name>